<evidence type="ECO:0000256" key="3">
    <source>
        <dbReference type="ARBA" id="ARBA00023125"/>
    </source>
</evidence>
<feature type="region of interest" description="Disordered" evidence="6">
    <location>
        <begin position="83"/>
        <end position="159"/>
    </location>
</feature>
<dbReference type="STRING" id="93625.A0A409XJF8"/>
<organism evidence="8 9">
    <name type="scientific">Psilocybe cyanescens</name>
    <dbReference type="NCBI Taxonomy" id="93625"/>
    <lineage>
        <taxon>Eukaryota</taxon>
        <taxon>Fungi</taxon>
        <taxon>Dikarya</taxon>
        <taxon>Basidiomycota</taxon>
        <taxon>Agaricomycotina</taxon>
        <taxon>Agaricomycetes</taxon>
        <taxon>Agaricomycetidae</taxon>
        <taxon>Agaricales</taxon>
        <taxon>Agaricineae</taxon>
        <taxon>Strophariaceae</taxon>
        <taxon>Psilocybe</taxon>
    </lineage>
</organism>
<feature type="compositionally biased region" description="Acidic residues" evidence="6">
    <location>
        <begin position="92"/>
        <end position="106"/>
    </location>
</feature>
<dbReference type="GO" id="GO:0045944">
    <property type="term" value="P:positive regulation of transcription by RNA polymerase II"/>
    <property type="evidence" value="ECO:0007669"/>
    <property type="project" value="UniProtKB-ARBA"/>
</dbReference>
<dbReference type="PROSITE" id="PS50066">
    <property type="entry name" value="MADS_BOX_2"/>
    <property type="match status" value="1"/>
</dbReference>
<evidence type="ECO:0000256" key="2">
    <source>
        <dbReference type="ARBA" id="ARBA00023015"/>
    </source>
</evidence>
<feature type="compositionally biased region" description="Basic and acidic residues" evidence="6">
    <location>
        <begin position="1"/>
        <end position="10"/>
    </location>
</feature>
<dbReference type="GO" id="GO:0003677">
    <property type="term" value="F:DNA binding"/>
    <property type="evidence" value="ECO:0007669"/>
    <property type="project" value="UniProtKB-KW"/>
</dbReference>
<evidence type="ECO:0000256" key="1">
    <source>
        <dbReference type="ARBA" id="ARBA00004123"/>
    </source>
</evidence>
<dbReference type="Gene3D" id="3.40.1810.10">
    <property type="entry name" value="Transcription factor, MADS-box"/>
    <property type="match status" value="1"/>
</dbReference>
<evidence type="ECO:0000259" key="7">
    <source>
        <dbReference type="PROSITE" id="PS50066"/>
    </source>
</evidence>
<name>A0A409XJF8_PSICY</name>
<dbReference type="GO" id="GO:0046983">
    <property type="term" value="F:protein dimerization activity"/>
    <property type="evidence" value="ECO:0007669"/>
    <property type="project" value="InterPro"/>
</dbReference>
<gene>
    <name evidence="8" type="ORF">CVT25_007882</name>
</gene>
<keyword evidence="9" id="KW-1185">Reference proteome</keyword>
<dbReference type="InterPro" id="IPR036879">
    <property type="entry name" value="TF_MADSbox_sf"/>
</dbReference>
<comment type="caution">
    <text evidence="8">The sequence shown here is derived from an EMBL/GenBank/DDBJ whole genome shotgun (WGS) entry which is preliminary data.</text>
</comment>
<proteinExistence type="predicted"/>
<dbReference type="InParanoid" id="A0A409XJF8"/>
<dbReference type="EMBL" id="NHYD01001517">
    <property type="protein sequence ID" value="PPQ90903.1"/>
    <property type="molecule type" value="Genomic_DNA"/>
</dbReference>
<dbReference type="Proteomes" id="UP000283269">
    <property type="component" value="Unassembled WGS sequence"/>
</dbReference>
<dbReference type="Pfam" id="PF00319">
    <property type="entry name" value="SRF-TF"/>
    <property type="match status" value="1"/>
</dbReference>
<keyword evidence="5" id="KW-0539">Nucleus</keyword>
<dbReference type="InterPro" id="IPR002100">
    <property type="entry name" value="TF_MADSbox"/>
</dbReference>
<feature type="region of interest" description="Disordered" evidence="6">
    <location>
        <begin position="1"/>
        <end position="25"/>
    </location>
</feature>
<accession>A0A409XJF8</accession>
<evidence type="ECO:0000256" key="6">
    <source>
        <dbReference type="SAM" id="MobiDB-lite"/>
    </source>
</evidence>
<evidence type="ECO:0000256" key="5">
    <source>
        <dbReference type="ARBA" id="ARBA00023242"/>
    </source>
</evidence>
<keyword evidence="4" id="KW-0804">Transcription</keyword>
<reference evidence="8 9" key="1">
    <citation type="journal article" date="2018" name="Evol. Lett.">
        <title>Horizontal gene cluster transfer increased hallucinogenic mushroom diversity.</title>
        <authorList>
            <person name="Reynolds H.T."/>
            <person name="Vijayakumar V."/>
            <person name="Gluck-Thaler E."/>
            <person name="Korotkin H.B."/>
            <person name="Matheny P.B."/>
            <person name="Slot J.C."/>
        </authorList>
    </citation>
    <scope>NUCLEOTIDE SEQUENCE [LARGE SCALE GENOMIC DNA]</scope>
    <source>
        <strain evidence="8 9">2631</strain>
    </source>
</reference>
<evidence type="ECO:0000256" key="4">
    <source>
        <dbReference type="ARBA" id="ARBA00023163"/>
    </source>
</evidence>
<sequence length="431" mass="47295">MGRDYDRAGEEGQGQAQPAREHKHGPFKKAYELEVLCSIDVTAIIFKDRPGHKIKLHKYSSCDILNIVQRLLRQPPRTRRLLSGAAAKLDTDGDADNDMVEDEDEDVPVHLSKRRRADPNLSLPDADSDSDYVLPSHHHNGQSSLPSHPHPYSHPYHLPPPPMHSSIMCDSSNLSSVLPVSNDCDSSIRDSHARAGARRPGGFHPSYTPLFLTGRGIAAAIIHPFASGTPCAPWASVLSPPSSTTWTLPCMQEIWGPASSWTPMTASREQYAESQYDPALYGRMNPEHAIGVGYGRGNRRRIRGPMGEMHQQFPLHRECAQEREGEDRVDMFDVFFEADRRHEQAGLCSRAGGGGGVVELEWLSHRDAEGEGEGEEGEVEGEVDESESVRGLILISQEMNTNGRGGGSAPGTDVLVTFGLLLLLSIILLPI</sequence>
<evidence type="ECO:0000313" key="9">
    <source>
        <dbReference type="Proteomes" id="UP000283269"/>
    </source>
</evidence>
<dbReference type="GO" id="GO:0005634">
    <property type="term" value="C:nucleus"/>
    <property type="evidence" value="ECO:0007669"/>
    <property type="project" value="UniProtKB-SubCell"/>
</dbReference>
<feature type="domain" description="MADS-box" evidence="7">
    <location>
        <begin position="21"/>
        <end position="49"/>
    </location>
</feature>
<protein>
    <recommendedName>
        <fullName evidence="7">MADS-box domain-containing protein</fullName>
    </recommendedName>
</protein>
<keyword evidence="2" id="KW-0805">Transcription regulation</keyword>
<comment type="subcellular location">
    <subcellularLocation>
        <location evidence="1">Nucleus</location>
    </subcellularLocation>
</comment>
<dbReference type="SUPFAM" id="SSF55455">
    <property type="entry name" value="SRF-like"/>
    <property type="match status" value="1"/>
</dbReference>
<keyword evidence="3" id="KW-0238">DNA-binding</keyword>
<dbReference type="AlphaFoldDB" id="A0A409XJF8"/>
<dbReference type="OrthoDB" id="1898716at2759"/>
<evidence type="ECO:0000313" key="8">
    <source>
        <dbReference type="EMBL" id="PPQ90903.1"/>
    </source>
</evidence>